<evidence type="ECO:0000313" key="2">
    <source>
        <dbReference type="EMBL" id="ABI73512.1"/>
    </source>
</evidence>
<dbReference type="InterPro" id="IPR020016">
    <property type="entry name" value="Decahaem-assoc_OM_MtrB/PioB"/>
</dbReference>
<dbReference type="NCBIfam" id="TIGR03509">
    <property type="entry name" value="OMP_MtrB_PioB"/>
    <property type="match status" value="1"/>
</dbReference>
<dbReference type="GeneID" id="41839042"/>
<dbReference type="AlphaFoldDB" id="Q07WV2"/>
<dbReference type="KEGG" id="sfr:Sfri_3685"/>
<dbReference type="EMBL" id="CP000447">
    <property type="protein sequence ID" value="ABI73512.1"/>
    <property type="molecule type" value="Genomic_DNA"/>
</dbReference>
<protein>
    <submittedName>
        <fullName evidence="2">Outer membrane protein</fullName>
    </submittedName>
</protein>
<dbReference type="eggNOG" id="COG3637">
    <property type="taxonomic scope" value="Bacteria"/>
</dbReference>
<proteinExistence type="predicted"/>
<name>Q07WV2_SHEFN</name>
<organism evidence="2 3">
    <name type="scientific">Shewanella frigidimarina (strain NCIMB 400)</name>
    <dbReference type="NCBI Taxonomy" id="318167"/>
    <lineage>
        <taxon>Bacteria</taxon>
        <taxon>Pseudomonadati</taxon>
        <taxon>Pseudomonadota</taxon>
        <taxon>Gammaproteobacteria</taxon>
        <taxon>Alteromonadales</taxon>
        <taxon>Shewanellaceae</taxon>
        <taxon>Shewanella</taxon>
    </lineage>
</organism>
<sequence length="669" mass="75093" precursor="true">MSFKLNLITISMIAMSSPVMAANFAVGNANMDSVNTKNYECNRCISSTGYQGEVTLAAGYNDINDIHAANALGTDNNGGIAAVSGNIKYQGESGYEAKIQAYQLGMDNGFAHLSGGQAGLYEFNLDIDSIKTYQAGDVQSSLWHNNGMLTPSDSLNEFDLNQQREKVGLGFEFDQDFYGVFVKYSQEDKTGYKSSSLVSPSPINFGLPTDSTTQQLDAGIHLSGDNWLTELSYFGSYYENNIDNLSLPYVNDMYSATPDNQAHQVSLSGQYQLHRTVMNGRIVAGRMIQDEDLIQMAGNPLQNWDGQIDTLDGRFALTSMITNRLRLGGSIDYTKRDNQSSTAEFAQYNFNSLTGAFRQNTPRDLERNTYKVNASYRIASGYRLQAGYDRKDVDRTFSDREQTNDDNLWMKFNVRALDNVNVNLKVEHANRSGSEYEASDLTSSESNSLLRKYYLADRDRNALEFKIVHNPTDWMNLGITTRYAKDEYDDTKIGLTESEDYGYDVNVNIQFNQYIDGYVFGSQQWINSNQAGSQSFSSSDWQDDIEDEFINIGTGLSYSGLMQDRLIVGIDYLFSNSISDTLVHSYIGSTDTRSTYGDYYSYSHSASMYADYALSEQMALKLTYRYERYFDTDAANVGVNDIAGMITLGDINHNYNAHQVMLAFTYKLR</sequence>
<feature type="chain" id="PRO_5004166158" evidence="1">
    <location>
        <begin position="22"/>
        <end position="669"/>
    </location>
</feature>
<dbReference type="HOGENOM" id="CLU_024976_0_0_6"/>
<reference evidence="2 3" key="1">
    <citation type="submission" date="2006-08" db="EMBL/GenBank/DDBJ databases">
        <title>Complete sequence of Shewanella frigidimarina NCIMB 400.</title>
        <authorList>
            <consortium name="US DOE Joint Genome Institute"/>
            <person name="Copeland A."/>
            <person name="Lucas S."/>
            <person name="Lapidus A."/>
            <person name="Barry K."/>
            <person name="Detter J.C."/>
            <person name="Glavina del Rio T."/>
            <person name="Hammon N."/>
            <person name="Israni S."/>
            <person name="Dalin E."/>
            <person name="Tice H."/>
            <person name="Pitluck S."/>
            <person name="Fredrickson J.K."/>
            <person name="Kolker E."/>
            <person name="McCuel L.A."/>
            <person name="DiChristina T."/>
            <person name="Nealson K.H."/>
            <person name="Newman D."/>
            <person name="Tiedje J.M."/>
            <person name="Zhou J."/>
            <person name="Romine M.F."/>
            <person name="Culley D.E."/>
            <person name="Serres M."/>
            <person name="Chertkov O."/>
            <person name="Brettin T."/>
            <person name="Bruce D."/>
            <person name="Han C."/>
            <person name="Tapia R."/>
            <person name="Gilna P."/>
            <person name="Schmutz J."/>
            <person name="Larimer F."/>
            <person name="Land M."/>
            <person name="Hauser L."/>
            <person name="Kyrpides N."/>
            <person name="Mikhailova N."/>
            <person name="Richardson P."/>
        </authorList>
    </citation>
    <scope>NUCLEOTIDE SEQUENCE [LARGE SCALE GENOMIC DNA]</scope>
    <source>
        <strain evidence="2 3">NCIMB 400</strain>
    </source>
</reference>
<keyword evidence="1" id="KW-0732">Signal</keyword>
<dbReference type="RefSeq" id="WP_011639100.1">
    <property type="nucleotide sequence ID" value="NC_008345.1"/>
</dbReference>
<dbReference type="eggNOG" id="COG2067">
    <property type="taxonomic scope" value="Bacteria"/>
</dbReference>
<keyword evidence="3" id="KW-1185">Reference proteome</keyword>
<evidence type="ECO:0000256" key="1">
    <source>
        <dbReference type="SAM" id="SignalP"/>
    </source>
</evidence>
<dbReference type="Proteomes" id="UP000000684">
    <property type="component" value="Chromosome"/>
</dbReference>
<dbReference type="Pfam" id="PF11854">
    <property type="entry name" value="MtrB_PioB"/>
    <property type="match status" value="1"/>
</dbReference>
<dbReference type="STRING" id="318167.Sfri_3685"/>
<feature type="signal peptide" evidence="1">
    <location>
        <begin position="1"/>
        <end position="21"/>
    </location>
</feature>
<evidence type="ECO:0000313" key="3">
    <source>
        <dbReference type="Proteomes" id="UP000000684"/>
    </source>
</evidence>
<gene>
    <name evidence="2" type="ordered locus">Sfri_3685</name>
</gene>
<accession>Q07WV2</accession>
<dbReference type="OrthoDB" id="9146719at2"/>